<dbReference type="EMBL" id="KM198927">
    <property type="protein sequence ID" value="AKC91379.1"/>
    <property type="molecule type" value="Genomic_RNA"/>
</dbReference>
<evidence type="ECO:0000256" key="6">
    <source>
        <dbReference type="ARBA" id="ARBA00005299"/>
    </source>
</evidence>
<reference evidence="18 19" key="1">
    <citation type="journal article" date="2015" name="Emerg. Infect. Dis.">
        <title>Hunter Island Group Phlebovirus in Ticks, Australia.</title>
        <authorList>
            <person name="Gauci P.J."/>
            <person name="McAllister J."/>
            <person name="Mitchell I.R."/>
            <person name="St George T.D."/>
            <person name="Cybinski D.H."/>
            <person name="Davis S.S."/>
            <person name="Gubala A.J."/>
        </authorList>
    </citation>
    <scope>NUCLEOTIDE SEQUENCE [LARGE SCALE GENOMIC DNA]</scope>
    <source>
        <strain evidence="18">CSIRO1568</strain>
    </source>
</reference>
<dbReference type="OrthoDB" id="11777at10239"/>
<evidence type="ECO:0000256" key="4">
    <source>
        <dbReference type="ARBA" id="ARBA00004328"/>
    </source>
</evidence>
<accession>A0A0K0MI19</accession>
<evidence type="ECO:0000256" key="10">
    <source>
        <dbReference type="ARBA" id="ARBA00022812"/>
    </source>
</evidence>
<comment type="subcellular location">
    <subcellularLocation>
        <location evidence="1">Host Golgi apparatus</location>
    </subcellularLocation>
    <subcellularLocation>
        <location evidence="3">Host cytoplasm</location>
    </subcellularLocation>
    <subcellularLocation>
        <location evidence="5">Host endoplasmic reticulum-Golgi intermediate compartment</location>
    </subcellularLocation>
    <subcellularLocation>
        <location evidence="2">Host nucleus</location>
    </subcellularLocation>
    <subcellularLocation>
        <location evidence="4">Virion</location>
    </subcellularLocation>
</comment>
<comment type="similarity">
    <text evidence="6">Belongs to the phlebovirus nucleocapsid protein family.</text>
</comment>
<dbReference type="RefSeq" id="YP_009162640.1">
    <property type="nucleotide sequence ID" value="NC_027716.2"/>
</dbReference>
<evidence type="ECO:0000256" key="13">
    <source>
        <dbReference type="ARBA" id="ARBA00023086"/>
    </source>
</evidence>
<evidence type="ECO:0000256" key="17">
    <source>
        <dbReference type="ARBA" id="ARBA00046628"/>
    </source>
</evidence>
<keyword evidence="14" id="KW-1035">Host cytoplasm</keyword>
<evidence type="ECO:0000256" key="15">
    <source>
        <dbReference type="ARBA" id="ARBA00023274"/>
    </source>
</evidence>
<evidence type="ECO:0000313" key="18">
    <source>
        <dbReference type="EMBL" id="AKC91379.1"/>
    </source>
</evidence>
<dbReference type="RefSeq" id="YP_010839719.1">
    <property type="nucleotide sequence ID" value="NC_078066.1"/>
</dbReference>
<keyword evidence="8" id="KW-0167">Capsid protein</keyword>
<name>A0A0K0MI19_9VIRU</name>
<evidence type="ECO:0000256" key="14">
    <source>
        <dbReference type="ARBA" id="ARBA00023200"/>
    </source>
</evidence>
<proteinExistence type="inferred from homology"/>
<evidence type="ECO:0000256" key="12">
    <source>
        <dbReference type="ARBA" id="ARBA00022884"/>
    </source>
</evidence>
<dbReference type="GeneID" id="25396081"/>
<keyword evidence="11" id="KW-0946">Virion</keyword>
<keyword evidence="10" id="KW-1040">Host Golgi apparatus</keyword>
<keyword evidence="12" id="KW-0694">RNA-binding</keyword>
<keyword evidence="13" id="KW-0543">Viral nucleoprotein</keyword>
<dbReference type="InterPro" id="IPR009522">
    <property type="entry name" value="Capsid_Phlebovir/Tenuivir"/>
</dbReference>
<evidence type="ECO:0000313" key="19">
    <source>
        <dbReference type="Proteomes" id="UP000202521"/>
    </source>
</evidence>
<evidence type="ECO:0000256" key="2">
    <source>
        <dbReference type="ARBA" id="ARBA00004147"/>
    </source>
</evidence>
<evidence type="ECO:0000256" key="16">
    <source>
        <dbReference type="ARBA" id="ARBA00033344"/>
    </source>
</evidence>
<comment type="subunit">
    <text evidence="17">Homodimer. Homohexamer; ring-shaped, necessary to form the nucleocapsid. Homopentamers; opened pentamers in solution. Binds to viral genomic RNA. Interacts with glycoprotein Gn; this interaction allows packaging of nucleocapsids into virions.</text>
</comment>
<evidence type="ECO:0000256" key="9">
    <source>
        <dbReference type="ARBA" id="ARBA00022562"/>
    </source>
</evidence>
<evidence type="ECO:0000256" key="8">
    <source>
        <dbReference type="ARBA" id="ARBA00022561"/>
    </source>
</evidence>
<dbReference type="PIRSF" id="PIRSF003953">
    <property type="entry name" value="N_PhelboV"/>
    <property type="match status" value="1"/>
</dbReference>
<keyword evidence="15" id="KW-0687">Ribonucleoprotein</keyword>
<evidence type="ECO:0000256" key="7">
    <source>
        <dbReference type="ARBA" id="ARBA00014389"/>
    </source>
</evidence>
<evidence type="ECO:0000256" key="5">
    <source>
        <dbReference type="ARBA" id="ARBA00004452"/>
    </source>
</evidence>
<dbReference type="InterPro" id="IPR015971">
    <property type="entry name" value="Nucleocapsid_Phlebovirus"/>
</dbReference>
<keyword evidence="9" id="KW-1048">Host nucleus</keyword>
<evidence type="ECO:0000256" key="1">
    <source>
        <dbReference type="ARBA" id="ARBA00004136"/>
    </source>
</evidence>
<evidence type="ECO:0000256" key="11">
    <source>
        <dbReference type="ARBA" id="ARBA00022844"/>
    </source>
</evidence>
<organism evidence="18 19">
    <name type="scientific">Hunter Island virus</name>
    <dbReference type="NCBI Taxonomy" id="1457386"/>
    <lineage>
        <taxon>Viruses</taxon>
        <taxon>Riboviria</taxon>
        <taxon>Orthornavirae</taxon>
        <taxon>Negarnaviricota</taxon>
        <taxon>Polyploviricotina</taxon>
        <taxon>Bunyaviricetes</taxon>
        <taxon>Hareavirales</taxon>
        <taxon>Phenuiviridae</taxon>
        <taxon>Bandavirus</taxon>
        <taxon>Bandavirus albatrossense</taxon>
    </lineage>
</organism>
<evidence type="ECO:0000256" key="3">
    <source>
        <dbReference type="ARBA" id="ARBA00004192"/>
    </source>
</evidence>
<dbReference type="GeneID" id="80549661"/>
<dbReference type="Pfam" id="PF05733">
    <property type="entry name" value="Tenui_N"/>
    <property type="match status" value="1"/>
</dbReference>
<dbReference type="Proteomes" id="UP000202521">
    <property type="component" value="Genome"/>
</dbReference>
<protein>
    <recommendedName>
        <fullName evidence="7">Nucleoprotein</fullName>
    </recommendedName>
    <alternativeName>
        <fullName evidence="16">Nucleocapsid protein</fullName>
    </alternativeName>
</protein>
<sequence>MTTVDWSQIAVDFGSDPINLADLTSFANDLAYQGLDPALILKLITERGGANWKEDVKYIIVFALTRGNKIQKASSKMSQTGAKRMAELVAKYQLKENASDRTAITPVRVAQCLPTWTCAAAASLGAFLPVGPATMNVRSVGYPPEMMCMAFGSLIPNDSSISPLARQELMEAYSLWQDQFTRTINTGLRTESKQKVNDSFKDPLMAAINSTFFPNKARREWLIKRGILAPDGSPSGAVSAAAAAYRNS</sequence>